<evidence type="ECO:0000313" key="3">
    <source>
        <dbReference type="EMBL" id="PTU23390.1"/>
    </source>
</evidence>
<sequence length="618" mass="70650">MVVACPSGLLKKFSLTGVRSRFHLLTGVSGLLFVLVAGVYLFPRYHGPGWDLDHTFLPAHPIDHLIAAANKQWRTLLTQETHTLQNATAKYRQRRGRHPPPGFEEWYRFAKEKDAVMIEDLFDQIYHDLSPYWGIEPKELRRQASGFSPRIAVRNRTAIPIGHIGVGWMEAWVDLMATIEKHLPDLDMPLNGMDEPRVIVPWEDIAQYVAKDQQAAQQLLDPKDVAREYMALSDLREDDPNAYDPGFTNGGGMPYWYLARMACPPESPSRLSDIRQIDFAAPPPEFYNYQRLSQHGYLKNWTLSKDPCSRPELQFLHGSFIEPITVSTTAQLFPIFGGSKLPVNNDILIPPAMYWADNELYSGGNDNHGGRWSAKKDLVFWRGVASGGRHREHTWAQFQRHRFLSMLNATSVAIAEDTTNQAYLDFRLPDQAEYDLACRRGAAGHDGLPALLHQHTDLGFIGLQCFPDPGDAHCPYTDPYFELVPPVPMKLQYDSKYLPDLDGNSFSGRYRAFLLSTSLPIKGTIYNEWHDSRLIAWAHFIPMDTTYMDIYGILEYFLGYGDYPGHDSMAQKVALNGKAWAERVLRKEDMQIYIYRLLLEYARICDDRREVLAYVDDI</sequence>
<dbReference type="VEuPathDB" id="FungiDB:P175DRAFT_0433715"/>
<keyword evidence="1" id="KW-1133">Transmembrane helix</keyword>
<protein>
    <recommendedName>
        <fullName evidence="2">Glycosyl transferase CAP10 domain-containing protein</fullName>
    </recommendedName>
</protein>
<evidence type="ECO:0000313" key="4">
    <source>
        <dbReference type="Proteomes" id="UP000244073"/>
    </source>
</evidence>
<dbReference type="AlphaFoldDB" id="A0A2T5M4D1"/>
<dbReference type="Proteomes" id="UP000244073">
    <property type="component" value="Unassembled WGS sequence"/>
</dbReference>
<evidence type="ECO:0000259" key="2">
    <source>
        <dbReference type="SMART" id="SM00672"/>
    </source>
</evidence>
<organism evidence="3 4">
    <name type="scientific">Aspergillus ochraceoroseus IBT 24754</name>
    <dbReference type="NCBI Taxonomy" id="1392256"/>
    <lineage>
        <taxon>Eukaryota</taxon>
        <taxon>Fungi</taxon>
        <taxon>Dikarya</taxon>
        <taxon>Ascomycota</taxon>
        <taxon>Pezizomycotina</taxon>
        <taxon>Eurotiomycetes</taxon>
        <taxon>Eurotiomycetidae</taxon>
        <taxon>Eurotiales</taxon>
        <taxon>Aspergillaceae</taxon>
        <taxon>Aspergillus</taxon>
        <taxon>Aspergillus subgen. Nidulantes</taxon>
    </lineage>
</organism>
<proteinExistence type="predicted"/>
<dbReference type="PANTHER" id="PTHR12203">
    <property type="entry name" value="KDEL LYS-ASP-GLU-LEU CONTAINING - RELATED"/>
    <property type="match status" value="1"/>
</dbReference>
<feature type="domain" description="Glycosyl transferase CAP10" evidence="2">
    <location>
        <begin position="303"/>
        <end position="608"/>
    </location>
</feature>
<comment type="caution">
    <text evidence="3">The sequence shown here is derived from an EMBL/GenBank/DDBJ whole genome shotgun (WGS) entry which is preliminary data.</text>
</comment>
<dbReference type="SMART" id="SM00672">
    <property type="entry name" value="CAP10"/>
    <property type="match status" value="1"/>
</dbReference>
<dbReference type="PANTHER" id="PTHR12203:SF22">
    <property type="entry name" value="CAPSULE ASSOCIATED PROTEIN"/>
    <property type="match status" value="1"/>
</dbReference>
<keyword evidence="1" id="KW-0812">Transmembrane</keyword>
<keyword evidence="1" id="KW-0472">Membrane</keyword>
<dbReference type="GeneID" id="63810499"/>
<feature type="transmembrane region" description="Helical" evidence="1">
    <location>
        <begin position="22"/>
        <end position="42"/>
    </location>
</feature>
<dbReference type="RefSeq" id="XP_040754782.1">
    <property type="nucleotide sequence ID" value="XM_040893617.1"/>
</dbReference>
<accession>A0A2T5M4D1</accession>
<dbReference type="InterPro" id="IPR051091">
    <property type="entry name" value="O-Glucosyltr/Glycosyltrsf_90"/>
</dbReference>
<name>A0A2T5M4D1_9EURO</name>
<evidence type="ECO:0000256" key="1">
    <source>
        <dbReference type="SAM" id="Phobius"/>
    </source>
</evidence>
<gene>
    <name evidence="3" type="ORF">P175DRAFT_0433715</name>
</gene>
<dbReference type="InterPro" id="IPR006598">
    <property type="entry name" value="CAP10"/>
</dbReference>
<dbReference type="Pfam" id="PF05686">
    <property type="entry name" value="Glyco_transf_90"/>
    <property type="match status" value="1"/>
</dbReference>
<dbReference type="EMBL" id="MSFN02000002">
    <property type="protein sequence ID" value="PTU23390.1"/>
    <property type="molecule type" value="Genomic_DNA"/>
</dbReference>
<reference evidence="3 4" key="1">
    <citation type="journal article" date="2018" name="Proc. Natl. Acad. Sci. U.S.A.">
        <title>Linking secondary metabolites to gene clusters through genome sequencing of six diverse Aspergillus species.</title>
        <authorList>
            <person name="Kaerboelling I."/>
            <person name="Vesth T.C."/>
            <person name="Frisvad J.C."/>
            <person name="Nybo J.L."/>
            <person name="Theobald S."/>
            <person name="Kuo A."/>
            <person name="Bowyer P."/>
            <person name="Matsuda Y."/>
            <person name="Mondo S."/>
            <person name="Lyhne E.K."/>
            <person name="Kogle M.E."/>
            <person name="Clum A."/>
            <person name="Lipzen A."/>
            <person name="Salamov A."/>
            <person name="Ngan C.Y."/>
            <person name="Daum C."/>
            <person name="Chiniquy J."/>
            <person name="Barry K."/>
            <person name="LaButti K."/>
            <person name="Haridas S."/>
            <person name="Simmons B.A."/>
            <person name="Magnuson J.K."/>
            <person name="Mortensen U.H."/>
            <person name="Larsen T.O."/>
            <person name="Grigoriev I.V."/>
            <person name="Baker S.E."/>
            <person name="Andersen M.R."/>
        </authorList>
    </citation>
    <scope>NUCLEOTIDE SEQUENCE [LARGE SCALE GENOMIC DNA]</scope>
    <source>
        <strain evidence="3 4">IBT 24754</strain>
    </source>
</reference>
<dbReference type="OrthoDB" id="4473439at2759"/>